<evidence type="ECO:0000313" key="1">
    <source>
        <dbReference type="EMBL" id="CAL1591296.1"/>
    </source>
</evidence>
<dbReference type="Proteomes" id="UP001497482">
    <property type="component" value="Chromosome 19"/>
</dbReference>
<proteinExistence type="predicted"/>
<accession>A0AAV2KSX5</accession>
<keyword evidence="2" id="KW-1185">Reference proteome</keyword>
<reference evidence="1 2" key="1">
    <citation type="submission" date="2024-04" db="EMBL/GenBank/DDBJ databases">
        <authorList>
            <person name="Waldvogel A.-M."/>
            <person name="Schoenle A."/>
        </authorList>
    </citation>
    <scope>NUCLEOTIDE SEQUENCE [LARGE SCALE GENOMIC DNA]</scope>
</reference>
<organism evidence="1 2">
    <name type="scientific">Knipowitschia caucasica</name>
    <name type="common">Caucasian dwarf goby</name>
    <name type="synonym">Pomatoschistus caucasicus</name>
    <dbReference type="NCBI Taxonomy" id="637954"/>
    <lineage>
        <taxon>Eukaryota</taxon>
        <taxon>Metazoa</taxon>
        <taxon>Chordata</taxon>
        <taxon>Craniata</taxon>
        <taxon>Vertebrata</taxon>
        <taxon>Euteleostomi</taxon>
        <taxon>Actinopterygii</taxon>
        <taxon>Neopterygii</taxon>
        <taxon>Teleostei</taxon>
        <taxon>Neoteleostei</taxon>
        <taxon>Acanthomorphata</taxon>
        <taxon>Gobiaria</taxon>
        <taxon>Gobiiformes</taxon>
        <taxon>Gobioidei</taxon>
        <taxon>Gobiidae</taxon>
        <taxon>Gobiinae</taxon>
        <taxon>Knipowitschia</taxon>
    </lineage>
</organism>
<dbReference type="EMBL" id="OZ035841">
    <property type="protein sequence ID" value="CAL1591296.1"/>
    <property type="molecule type" value="Genomic_DNA"/>
</dbReference>
<name>A0AAV2KSX5_KNICA</name>
<protein>
    <submittedName>
        <fullName evidence="1">Uncharacterized protein</fullName>
    </submittedName>
</protein>
<gene>
    <name evidence="1" type="ORF">KC01_LOCUS20677</name>
</gene>
<evidence type="ECO:0000313" key="2">
    <source>
        <dbReference type="Proteomes" id="UP001497482"/>
    </source>
</evidence>
<sequence length="86" mass="9599">MCRCVQDFCAAANAVLVPAQIRCPTEEKFREIAAYNENRWGVPHCSGFLVLKSEKNVTLNARNDQGQLTGQLTVGKSCNRQDRDRG</sequence>
<dbReference type="AlphaFoldDB" id="A0AAV2KSX5"/>